<keyword evidence="3" id="KW-0378">Hydrolase</keyword>
<dbReference type="PANTHER" id="PTHR11820">
    <property type="entry name" value="ACYLPYRUVASE"/>
    <property type="match status" value="1"/>
</dbReference>
<accession>A0ABV8UPA8</accession>
<organism evidence="3 4">
    <name type="scientific">Fodinicurvata halophila</name>
    <dbReference type="NCBI Taxonomy" id="1419723"/>
    <lineage>
        <taxon>Bacteria</taxon>
        <taxon>Pseudomonadati</taxon>
        <taxon>Pseudomonadota</taxon>
        <taxon>Alphaproteobacteria</taxon>
        <taxon>Rhodospirillales</taxon>
        <taxon>Rhodovibrionaceae</taxon>
        <taxon>Fodinicurvata</taxon>
    </lineage>
</organism>
<comment type="caution">
    <text evidence="3">The sequence shown here is derived from an EMBL/GenBank/DDBJ whole genome shotgun (WGS) entry which is preliminary data.</text>
</comment>
<protein>
    <submittedName>
        <fullName evidence="3">Fumarylacetoacetate hydrolase family protein</fullName>
    </submittedName>
</protein>
<evidence type="ECO:0000259" key="2">
    <source>
        <dbReference type="Pfam" id="PF01557"/>
    </source>
</evidence>
<evidence type="ECO:0000256" key="1">
    <source>
        <dbReference type="ARBA" id="ARBA00022723"/>
    </source>
</evidence>
<dbReference type="EMBL" id="JBHSCW010000011">
    <property type="protein sequence ID" value="MFC4353121.1"/>
    <property type="molecule type" value="Genomic_DNA"/>
</dbReference>
<dbReference type="GO" id="GO:0016787">
    <property type="term" value="F:hydrolase activity"/>
    <property type="evidence" value="ECO:0007669"/>
    <property type="project" value="UniProtKB-KW"/>
</dbReference>
<keyword evidence="4" id="KW-1185">Reference proteome</keyword>
<dbReference type="Proteomes" id="UP001595799">
    <property type="component" value="Unassembled WGS sequence"/>
</dbReference>
<keyword evidence="1" id="KW-0479">Metal-binding</keyword>
<dbReference type="InterPro" id="IPR011234">
    <property type="entry name" value="Fumarylacetoacetase-like_C"/>
</dbReference>
<sequence>MTDIPAAWAPPSLPIAGHDATFPVRRIFCVGRNYSEHVREMGEDSRELPFFFMKPADSLLPEGRNFPYPSETQNVHHEVELVVALHKEGRNIPRPKAREHIFGYGVGLDMTRRDLQGEAKQKGRPWEVGKAFDHAAPCSRLYPAAEIGHPTEGRIALSVDDEERQVGDLSQMTWAVDELLSYLSRYFTLLPGDLVYTGTPAGVGPVLPGNRLHGTIERIGDLTCQVMPAAAQG</sequence>
<proteinExistence type="predicted"/>
<gene>
    <name evidence="3" type="ORF">ACFOW6_16345</name>
</gene>
<dbReference type="SUPFAM" id="SSF56529">
    <property type="entry name" value="FAH"/>
    <property type="match status" value="1"/>
</dbReference>
<evidence type="ECO:0000313" key="3">
    <source>
        <dbReference type="EMBL" id="MFC4353121.1"/>
    </source>
</evidence>
<dbReference type="RefSeq" id="WP_382423729.1">
    <property type="nucleotide sequence ID" value="NZ_JBHSCW010000011.1"/>
</dbReference>
<dbReference type="Gene3D" id="3.90.850.10">
    <property type="entry name" value="Fumarylacetoacetase-like, C-terminal domain"/>
    <property type="match status" value="1"/>
</dbReference>
<dbReference type="InterPro" id="IPR036663">
    <property type="entry name" value="Fumarylacetoacetase_C_sf"/>
</dbReference>
<dbReference type="PANTHER" id="PTHR11820:SF90">
    <property type="entry name" value="FLUTATHIONE S-TRANSFERASE"/>
    <property type="match status" value="1"/>
</dbReference>
<dbReference type="Pfam" id="PF01557">
    <property type="entry name" value="FAA_hydrolase"/>
    <property type="match status" value="1"/>
</dbReference>
<evidence type="ECO:0000313" key="4">
    <source>
        <dbReference type="Proteomes" id="UP001595799"/>
    </source>
</evidence>
<reference evidence="4" key="1">
    <citation type="journal article" date="2019" name="Int. J. Syst. Evol. Microbiol.">
        <title>The Global Catalogue of Microorganisms (GCM) 10K type strain sequencing project: providing services to taxonomists for standard genome sequencing and annotation.</title>
        <authorList>
            <consortium name="The Broad Institute Genomics Platform"/>
            <consortium name="The Broad Institute Genome Sequencing Center for Infectious Disease"/>
            <person name="Wu L."/>
            <person name="Ma J."/>
        </authorList>
    </citation>
    <scope>NUCLEOTIDE SEQUENCE [LARGE SCALE GENOMIC DNA]</scope>
    <source>
        <strain evidence="4">CECT 8472</strain>
    </source>
</reference>
<name>A0ABV8UPA8_9PROT</name>
<feature type="domain" description="Fumarylacetoacetase-like C-terminal" evidence="2">
    <location>
        <begin position="27"/>
        <end position="226"/>
    </location>
</feature>